<accession>A0A0M9AD59</accession>
<evidence type="ECO:0008006" key="4">
    <source>
        <dbReference type="Google" id="ProtNLM"/>
    </source>
</evidence>
<protein>
    <recommendedName>
        <fullName evidence="4">Lipoprotein</fullName>
    </recommendedName>
</protein>
<evidence type="ECO:0000313" key="3">
    <source>
        <dbReference type="Proteomes" id="UP000037685"/>
    </source>
</evidence>
<organism evidence="2 3">
    <name type="scientific">Thermus aquaticus</name>
    <dbReference type="NCBI Taxonomy" id="271"/>
    <lineage>
        <taxon>Bacteria</taxon>
        <taxon>Thermotogati</taxon>
        <taxon>Deinococcota</taxon>
        <taxon>Deinococci</taxon>
        <taxon>Thermales</taxon>
        <taxon>Thermaceae</taxon>
        <taxon>Thermus</taxon>
    </lineage>
</organism>
<dbReference type="RefSeq" id="WP_053767361.1">
    <property type="nucleotide sequence ID" value="NZ_LHCI01000106.1"/>
</dbReference>
<name>A0A0M9AD59_THEAQ</name>
<feature type="signal peptide" evidence="1">
    <location>
        <begin position="1"/>
        <end position="22"/>
    </location>
</feature>
<evidence type="ECO:0000256" key="1">
    <source>
        <dbReference type="SAM" id="SignalP"/>
    </source>
</evidence>
<reference evidence="2 3" key="1">
    <citation type="submission" date="2015-07" db="EMBL/GenBank/DDBJ databases">
        <authorList>
            <person name="Noorani M."/>
        </authorList>
    </citation>
    <scope>NUCLEOTIDE SEQUENCE [LARGE SCALE GENOMIC DNA]</scope>
    <source>
        <strain evidence="3">ATCC 25104 / DSM 625 / JCM 10724 / NBRC 103206 / NCIMB 11243 / YT-1</strain>
    </source>
</reference>
<dbReference type="Proteomes" id="UP000037685">
    <property type="component" value="Unassembled WGS sequence"/>
</dbReference>
<dbReference type="EMBL" id="LHCI01000106">
    <property type="protein sequence ID" value="KOX89542.1"/>
    <property type="molecule type" value="Genomic_DNA"/>
</dbReference>
<keyword evidence="1" id="KW-0732">Signal</keyword>
<gene>
    <name evidence="2" type="ORF">BVI061214_00710</name>
</gene>
<comment type="caution">
    <text evidence="2">The sequence shown here is derived from an EMBL/GenBank/DDBJ whole genome shotgun (WGS) entry which is preliminary data.</text>
</comment>
<dbReference type="AlphaFoldDB" id="A0A0M9AD59"/>
<feature type="chain" id="PRO_5005831159" description="Lipoprotein" evidence="1">
    <location>
        <begin position="23"/>
        <end position="214"/>
    </location>
</feature>
<dbReference type="Gene3D" id="2.40.360.20">
    <property type="match status" value="1"/>
</dbReference>
<evidence type="ECO:0000313" key="2">
    <source>
        <dbReference type="EMBL" id="KOX89542.1"/>
    </source>
</evidence>
<sequence>MKRYLMALALALAACAPQVTQAPEARPLLEEKAFYPASTGLEWVYVPEGEPLSSPPYRMRVEGPAAYEGQGALRFRVFGRGEDRTYFRQVGAFGVRLLGFQEPSARVVFSPPLLEYPPEALLAPGQRWGGSTEVRVELLTPSGREPLAQGTLAYEMEVLEEREVRVPAGTFRIYRIRQTFRDSRSQDIREVWFAPRVGEVRTREGRILVERNFR</sequence>
<proteinExistence type="predicted"/>
<dbReference type="PROSITE" id="PS51257">
    <property type="entry name" value="PROKAR_LIPOPROTEIN"/>
    <property type="match status" value="1"/>
</dbReference>
<dbReference type="PATRIC" id="fig|271.14.peg.791"/>